<reference evidence="2" key="1">
    <citation type="journal article" date="2019" name="Int. J. Syst. Evol. Microbiol.">
        <title>The Global Catalogue of Microorganisms (GCM) 10K type strain sequencing project: providing services to taxonomists for standard genome sequencing and annotation.</title>
        <authorList>
            <consortium name="The Broad Institute Genomics Platform"/>
            <consortium name="The Broad Institute Genome Sequencing Center for Infectious Disease"/>
            <person name="Wu L."/>
            <person name="Ma J."/>
        </authorList>
    </citation>
    <scope>NUCLEOTIDE SEQUENCE [LARGE SCALE GENOMIC DNA]</scope>
    <source>
        <strain evidence="2">LMG 29894</strain>
    </source>
</reference>
<name>A0ABV8MN87_9NEIS</name>
<proteinExistence type="predicted"/>
<accession>A0ABV8MN87</accession>
<evidence type="ECO:0000313" key="2">
    <source>
        <dbReference type="Proteomes" id="UP001595791"/>
    </source>
</evidence>
<dbReference type="RefSeq" id="WP_378163640.1">
    <property type="nucleotide sequence ID" value="NZ_JBHSBU010000001.1"/>
</dbReference>
<dbReference type="EMBL" id="JBHSBU010000001">
    <property type="protein sequence ID" value="MFC4159648.1"/>
    <property type="molecule type" value="Genomic_DNA"/>
</dbReference>
<comment type="caution">
    <text evidence="1">The sequence shown here is derived from an EMBL/GenBank/DDBJ whole genome shotgun (WGS) entry which is preliminary data.</text>
</comment>
<protein>
    <recommendedName>
        <fullName evidence="3">Bacterial transcriptional activator domain-containing protein</fullName>
    </recommendedName>
</protein>
<organism evidence="1 2">
    <name type="scientific">Chitinimonas lacunae</name>
    <dbReference type="NCBI Taxonomy" id="1963018"/>
    <lineage>
        <taxon>Bacteria</taxon>
        <taxon>Pseudomonadati</taxon>
        <taxon>Pseudomonadota</taxon>
        <taxon>Betaproteobacteria</taxon>
        <taxon>Neisseriales</taxon>
        <taxon>Chitinibacteraceae</taxon>
        <taxon>Chitinimonas</taxon>
    </lineage>
</organism>
<dbReference type="Proteomes" id="UP001595791">
    <property type="component" value="Unassembled WGS sequence"/>
</dbReference>
<evidence type="ECO:0008006" key="3">
    <source>
        <dbReference type="Google" id="ProtNLM"/>
    </source>
</evidence>
<keyword evidence="2" id="KW-1185">Reference proteome</keyword>
<gene>
    <name evidence="1" type="ORF">ACFOW7_09845</name>
</gene>
<evidence type="ECO:0000313" key="1">
    <source>
        <dbReference type="EMBL" id="MFC4159648.1"/>
    </source>
</evidence>
<sequence length="517" mass="56959">MNDSLHTPLTVELAAPQSVAGRRAPYQSLWLLVRLVYAQRYDSAPGWVRLAELRQQFTDAQSLRMCISRAFRDFARWGVRVGWGEETGRDPRFLNLDRRSQGPFWLAPGQAIDCRVEGQPASRNELAEFLGLGGVSAPAADQPPLNDFDYWLALASAHQDLRQDRLLAPLDTSQGSRGALAAYKRAGEQAADGWQQALAALGEAAVWRRLDDLGSARQALVQLRRAVRVGASADHGYLDAMEQILTAWCAYSQRDLDLASAVLDGLTQTEPRASVVRYHPRVRFEWANLDALIERSRALSGQGPDLALRRRRAHHALAQFSAALAAAFELGSLDAAQQVAANIGMARWLFGGAGLLEMAPAQLEAEALRWLVLSEWLCRAAGVRQQSAWNAIYLLRIARRAGAPTGLDRAALSPADVARRCGNWPGIDAATLLPESWTLLTTGLLADLDAGRCRFSLLQRCGLYFEHAWFSQHEQAPVAAEAVLLRLEQEIKGLPASDRVFFQDAMATLQQPSNDLR</sequence>